<reference evidence="1" key="1">
    <citation type="submission" date="2022-06" db="EMBL/GenBank/DDBJ databases">
        <title>Genome Sequence of Candolleomyces eurysporus.</title>
        <authorList>
            <person name="Buettner E."/>
        </authorList>
    </citation>
    <scope>NUCLEOTIDE SEQUENCE</scope>
    <source>
        <strain evidence="1">VTCC 930004</strain>
    </source>
</reference>
<organism evidence="1 2">
    <name type="scientific">Candolleomyces eurysporus</name>
    <dbReference type="NCBI Taxonomy" id="2828524"/>
    <lineage>
        <taxon>Eukaryota</taxon>
        <taxon>Fungi</taxon>
        <taxon>Dikarya</taxon>
        <taxon>Basidiomycota</taxon>
        <taxon>Agaricomycotina</taxon>
        <taxon>Agaricomycetes</taxon>
        <taxon>Agaricomycetidae</taxon>
        <taxon>Agaricales</taxon>
        <taxon>Agaricineae</taxon>
        <taxon>Psathyrellaceae</taxon>
        <taxon>Candolleomyces</taxon>
    </lineage>
</organism>
<accession>A0A9W8JBC2</accession>
<evidence type="ECO:0000313" key="2">
    <source>
        <dbReference type="Proteomes" id="UP001140091"/>
    </source>
</evidence>
<protein>
    <submittedName>
        <fullName evidence="1">Uncharacterized protein</fullName>
    </submittedName>
</protein>
<name>A0A9W8JBC2_9AGAR</name>
<gene>
    <name evidence="1" type="ORF">H1R20_g9444</name>
</gene>
<dbReference type="OrthoDB" id="2692435at2759"/>
<dbReference type="Proteomes" id="UP001140091">
    <property type="component" value="Unassembled WGS sequence"/>
</dbReference>
<proteinExistence type="predicted"/>
<dbReference type="AlphaFoldDB" id="A0A9W8JBC2"/>
<sequence length="119" mass="13577">MSLSSNTVNITKLYRLKEDGSNWVVYQDHTTDYLKSKGLRSHLNGHIRKPTEIIECFNELTNIIQFFRPDDTAFATPLSAEDVTKFKDSACNYDKNEGIGSNILDNMLPTSIYCKVQTH</sequence>
<evidence type="ECO:0000313" key="1">
    <source>
        <dbReference type="EMBL" id="KAJ2927648.1"/>
    </source>
</evidence>
<keyword evidence="2" id="KW-1185">Reference proteome</keyword>
<dbReference type="EMBL" id="JANBPK010000971">
    <property type="protein sequence ID" value="KAJ2927648.1"/>
    <property type="molecule type" value="Genomic_DNA"/>
</dbReference>
<comment type="caution">
    <text evidence="1">The sequence shown here is derived from an EMBL/GenBank/DDBJ whole genome shotgun (WGS) entry which is preliminary data.</text>
</comment>
<feature type="non-terminal residue" evidence="1">
    <location>
        <position position="119"/>
    </location>
</feature>